<evidence type="ECO:0000256" key="1">
    <source>
        <dbReference type="PROSITE-ProRule" id="PRU00047"/>
    </source>
</evidence>
<reference evidence="4 5" key="1">
    <citation type="journal article" date="2019" name="Commun. Biol.">
        <title>The bagworm genome reveals a unique fibroin gene that provides high tensile strength.</title>
        <authorList>
            <person name="Kono N."/>
            <person name="Nakamura H."/>
            <person name="Ohtoshi R."/>
            <person name="Tomita M."/>
            <person name="Numata K."/>
            <person name="Arakawa K."/>
        </authorList>
    </citation>
    <scope>NUCLEOTIDE SEQUENCE [LARGE SCALE GENOMIC DNA]</scope>
</reference>
<dbReference type="SUPFAM" id="SSF57756">
    <property type="entry name" value="Retrovirus zinc finger-like domains"/>
    <property type="match status" value="1"/>
</dbReference>
<dbReference type="OrthoDB" id="6780543at2759"/>
<dbReference type="InterPro" id="IPR036875">
    <property type="entry name" value="Znf_CCHC_sf"/>
</dbReference>
<feature type="domain" description="CCHC-type" evidence="3">
    <location>
        <begin position="70"/>
        <end position="84"/>
    </location>
</feature>
<evidence type="ECO:0000259" key="3">
    <source>
        <dbReference type="PROSITE" id="PS50158"/>
    </source>
</evidence>
<name>A0A4C1SPF0_EUMVA</name>
<keyword evidence="1" id="KW-0863">Zinc-finger</keyword>
<dbReference type="InterPro" id="IPR045056">
    <property type="entry name" value="Nop56/Nop58"/>
</dbReference>
<feature type="compositionally biased region" description="Polar residues" evidence="2">
    <location>
        <begin position="242"/>
        <end position="252"/>
    </location>
</feature>
<dbReference type="AlphaFoldDB" id="A0A4C1SPF0"/>
<sequence length="291" mass="32718">MVVLCGRRARLNYQPAKTRKQVAGEVEVVVVVVVTVGVEVIVMVEVVVGALEEEEIMVVEQGGGGGGDSKCYDCGDRGHYARDCHRHGRSRRRESAWTYIFPRLDVEVKYFTSFSFKKLRMFVLYETPAGYAIFKLLDEKKMQEVDNLYLEFQTPDRANKLLKLKHFEKFNDTIEALAAATAAVEGKMSKPLKNSEEIARCLLTNLRADSTLSVKNENTLESAADFSTPAKMENAEEECQDINDTPSTSGTNSEKKKKKKKNKNKDQEVLVPTEPPAKKKKKVKEENADSN</sequence>
<gene>
    <name evidence="4" type="primary">NOP58</name>
    <name evidence="4" type="ORF">EVAR_68655_1</name>
</gene>
<keyword evidence="5" id="KW-1185">Reference proteome</keyword>
<comment type="caution">
    <text evidence="4">The sequence shown here is derived from an EMBL/GenBank/DDBJ whole genome shotgun (WGS) entry which is preliminary data.</text>
</comment>
<feature type="region of interest" description="Disordered" evidence="2">
    <location>
        <begin position="223"/>
        <end position="291"/>
    </location>
</feature>
<dbReference type="GO" id="GO:0008270">
    <property type="term" value="F:zinc ion binding"/>
    <property type="evidence" value="ECO:0007669"/>
    <property type="project" value="UniProtKB-KW"/>
</dbReference>
<keyword evidence="1" id="KW-0479">Metal-binding</keyword>
<dbReference type="GO" id="GO:0031428">
    <property type="term" value="C:box C/D methylation guide snoRNP complex"/>
    <property type="evidence" value="ECO:0007669"/>
    <property type="project" value="InterPro"/>
</dbReference>
<dbReference type="PROSITE" id="PS50158">
    <property type="entry name" value="ZF_CCHC"/>
    <property type="match status" value="1"/>
</dbReference>
<organism evidence="4 5">
    <name type="scientific">Eumeta variegata</name>
    <name type="common">Bagworm moth</name>
    <name type="synonym">Eumeta japonica</name>
    <dbReference type="NCBI Taxonomy" id="151549"/>
    <lineage>
        <taxon>Eukaryota</taxon>
        <taxon>Metazoa</taxon>
        <taxon>Ecdysozoa</taxon>
        <taxon>Arthropoda</taxon>
        <taxon>Hexapoda</taxon>
        <taxon>Insecta</taxon>
        <taxon>Pterygota</taxon>
        <taxon>Neoptera</taxon>
        <taxon>Endopterygota</taxon>
        <taxon>Lepidoptera</taxon>
        <taxon>Glossata</taxon>
        <taxon>Ditrysia</taxon>
        <taxon>Tineoidea</taxon>
        <taxon>Psychidae</taxon>
        <taxon>Oiketicinae</taxon>
        <taxon>Eumeta</taxon>
    </lineage>
</organism>
<dbReference type="Pfam" id="PF08156">
    <property type="entry name" value="NOP5NT"/>
    <property type="match status" value="1"/>
</dbReference>
<keyword evidence="1" id="KW-0862">Zinc</keyword>
<accession>A0A4C1SPF0</accession>
<dbReference type="PANTHER" id="PTHR10894">
    <property type="entry name" value="NUCLEOLAR PROTEIN 5 NUCLEOLAR PROTEIN NOP5 NOP58"/>
    <property type="match status" value="1"/>
</dbReference>
<dbReference type="PANTHER" id="PTHR10894:SF1">
    <property type="entry name" value="NUCLEOLAR PROTEIN 58"/>
    <property type="match status" value="1"/>
</dbReference>
<evidence type="ECO:0000313" key="5">
    <source>
        <dbReference type="Proteomes" id="UP000299102"/>
    </source>
</evidence>
<proteinExistence type="predicted"/>
<protein>
    <submittedName>
        <fullName evidence="4">Nucleolar protein 58</fullName>
    </submittedName>
</protein>
<dbReference type="Proteomes" id="UP000299102">
    <property type="component" value="Unassembled WGS sequence"/>
</dbReference>
<dbReference type="InterPro" id="IPR001878">
    <property type="entry name" value="Znf_CCHC"/>
</dbReference>
<dbReference type="GO" id="GO:0032040">
    <property type="term" value="C:small-subunit processome"/>
    <property type="evidence" value="ECO:0007669"/>
    <property type="project" value="InterPro"/>
</dbReference>
<dbReference type="STRING" id="151549.A0A4C1SPF0"/>
<dbReference type="GO" id="GO:0030515">
    <property type="term" value="F:snoRNA binding"/>
    <property type="evidence" value="ECO:0007669"/>
    <property type="project" value="InterPro"/>
</dbReference>
<evidence type="ECO:0000313" key="4">
    <source>
        <dbReference type="EMBL" id="GBP03060.1"/>
    </source>
</evidence>
<evidence type="ECO:0000256" key="2">
    <source>
        <dbReference type="SAM" id="MobiDB-lite"/>
    </source>
</evidence>
<dbReference type="EMBL" id="BGZK01003618">
    <property type="protein sequence ID" value="GBP03060.1"/>
    <property type="molecule type" value="Genomic_DNA"/>
</dbReference>
<dbReference type="InterPro" id="IPR012974">
    <property type="entry name" value="NOP58/56_N"/>
</dbReference>
<dbReference type="Gene3D" id="4.10.60.10">
    <property type="entry name" value="Zinc finger, CCHC-type"/>
    <property type="match status" value="1"/>
</dbReference>